<keyword evidence="2" id="KW-1185">Reference proteome</keyword>
<dbReference type="RefSeq" id="YP_010012814.1">
    <property type="nucleotide sequence ID" value="NC_053506.1"/>
</dbReference>
<sequence length="111" mass="12458">MWSVRQSNWTEHMRSLLGEQVVVVLNREPLATAVGELLSFEDGGEVVIRDDMGFVHYCWPALEARGTSWSSKLGAARRAMTGAILAACVGSRRVLMSDLTLRHRLTRFRRG</sequence>
<reference evidence="1 2" key="1">
    <citation type="submission" date="2020-07" db="EMBL/GenBank/DDBJ databases">
        <title>Tightening bonds in Latin-America through phage discovery.</title>
        <authorList>
            <person name="Payaslian F.P."/>
            <person name="Gradaschi V."/>
            <person name="Rondon Salazar L."/>
            <person name="Dieterle M.E."/>
            <person name="Urdaniz E."/>
            <person name="Di Paola M."/>
            <person name="Pena Carcamo J."/>
            <person name="Zon F."/>
            <person name="Allievi M.C."/>
            <person name="Sosa E."/>
            <person name="Fernandez Do Porto D."/>
            <person name="Loessner M.J."/>
            <person name="Sanchez Rivas C."/>
            <person name="Raya R."/>
            <person name="Reyes A."/>
            <person name="Piuri M."/>
        </authorList>
    </citation>
    <scope>NUCLEOTIDE SEQUENCE [LARGE SCALE GENOMIC DNA]</scope>
</reference>
<dbReference type="Proteomes" id="UP000516064">
    <property type="component" value="Segment"/>
</dbReference>
<accession>A0A7G9V4C0</accession>
<protein>
    <submittedName>
        <fullName evidence="1">Uncharacterized protein</fullName>
    </submittedName>
</protein>
<organism evidence="1 2">
    <name type="scientific">Mycobacterium phage CELFI</name>
    <dbReference type="NCBI Taxonomy" id="2769359"/>
    <lineage>
        <taxon>Viruses</taxon>
        <taxon>Duplodnaviria</taxon>
        <taxon>Heunggongvirae</taxon>
        <taxon>Uroviricota</taxon>
        <taxon>Caudoviricetes</taxon>
        <taxon>Vilmaviridae</taxon>
        <taxon>Lclasvirinae</taxon>
        <taxon>Faithunavirus</taxon>
        <taxon>Faithunavirus CELFI</taxon>
    </lineage>
</organism>
<dbReference type="GeneID" id="63209363"/>
<name>A0A7G9V4C0_9CAUD</name>
<evidence type="ECO:0000313" key="2">
    <source>
        <dbReference type="Proteomes" id="UP000516064"/>
    </source>
</evidence>
<dbReference type="EMBL" id="MT758688">
    <property type="protein sequence ID" value="QNO01126.1"/>
    <property type="molecule type" value="Genomic_DNA"/>
</dbReference>
<proteinExistence type="predicted"/>
<evidence type="ECO:0000313" key="1">
    <source>
        <dbReference type="EMBL" id="QNO01126.1"/>
    </source>
</evidence>
<dbReference type="KEGG" id="vg:63209363"/>